<keyword evidence="1" id="KW-0547">Nucleotide-binding</keyword>
<dbReference type="GO" id="GO:0016887">
    <property type="term" value="F:ATP hydrolysis activity"/>
    <property type="evidence" value="ECO:0007669"/>
    <property type="project" value="InterPro"/>
</dbReference>
<dbReference type="OrthoDB" id="9760950at2"/>
<dbReference type="InterPro" id="IPR017871">
    <property type="entry name" value="ABC_transporter-like_CS"/>
</dbReference>
<dbReference type="Pfam" id="PF12848">
    <property type="entry name" value="ABC_tran_Xtn"/>
    <property type="match status" value="1"/>
</dbReference>
<evidence type="ECO:0000256" key="1">
    <source>
        <dbReference type="ARBA" id="ARBA00022741"/>
    </source>
</evidence>
<evidence type="ECO:0000259" key="4">
    <source>
        <dbReference type="PROSITE" id="PS50893"/>
    </source>
</evidence>
<dbReference type="NCBIfam" id="NF000355">
    <property type="entry name" value="ribo_prot_ABC_F"/>
    <property type="match status" value="1"/>
</dbReference>
<evidence type="ECO:0000256" key="2">
    <source>
        <dbReference type="ARBA" id="ARBA00022840"/>
    </source>
</evidence>
<accession>A0A091BX66</accession>
<dbReference type="PANTHER" id="PTHR42855:SF2">
    <property type="entry name" value="DRUG RESISTANCE ABC TRANSPORTER,ATP-BINDING PROTEIN"/>
    <property type="match status" value="1"/>
</dbReference>
<protein>
    <submittedName>
        <fullName evidence="5">Putative MsrC family protein</fullName>
        <ecNumber evidence="5">3.6.1.15</ecNumber>
        <ecNumber evidence="5">3.6.1.3</ecNumber>
    </submittedName>
</protein>
<dbReference type="GO" id="GO:0005524">
    <property type="term" value="F:ATP binding"/>
    <property type="evidence" value="ECO:0007669"/>
    <property type="project" value="UniProtKB-KW"/>
</dbReference>
<comment type="caution">
    <text evidence="5">The sequence shown here is derived from an EMBL/GenBank/DDBJ whole genome shotgun (WGS) entry which is preliminary data.</text>
</comment>
<dbReference type="EMBL" id="JPVU01000277">
    <property type="protein sequence ID" value="KFN89319.1"/>
    <property type="molecule type" value="Genomic_DNA"/>
</dbReference>
<dbReference type="InterPro" id="IPR032781">
    <property type="entry name" value="ABC_tran_Xtn"/>
</dbReference>
<gene>
    <name evidence="5" type="ORF">TMUPMC115_2526</name>
</gene>
<proteinExistence type="predicted"/>
<feature type="domain" description="ABC transporter" evidence="4">
    <location>
        <begin position="298"/>
        <end position="492"/>
    </location>
</feature>
<dbReference type="InterPro" id="IPR003439">
    <property type="entry name" value="ABC_transporter-like_ATP-bd"/>
</dbReference>
<dbReference type="RefSeq" id="WP_028790089.1">
    <property type="nucleotide sequence ID" value="NZ_JPVU01000277.1"/>
</dbReference>
<dbReference type="PATRIC" id="fig|1302649.3.peg.2512"/>
<evidence type="ECO:0000313" key="6">
    <source>
        <dbReference type="Proteomes" id="UP000029380"/>
    </source>
</evidence>
<reference evidence="5 6" key="1">
    <citation type="submission" date="2014-08" db="EMBL/GenBank/DDBJ databases">
        <title>Genome sequence of Tetragenococcus muriaticus.</title>
        <authorList>
            <person name="Chuea-nongthon C."/>
            <person name="Rodtong S."/>
            <person name="Yongsawatdigul J."/>
            <person name="Steele J.L."/>
            <person name="Liu X.-y."/>
            <person name="Speers J."/>
            <person name="Glasner J.D."/>
            <person name="Neeno-Eckwall E.C."/>
        </authorList>
    </citation>
    <scope>NUCLEOTIDE SEQUENCE [LARGE SCALE GENOMIC DNA]</scope>
    <source>
        <strain evidence="5 6">PMC-11-5</strain>
    </source>
</reference>
<dbReference type="PROSITE" id="PS50893">
    <property type="entry name" value="ABC_TRANSPORTER_2"/>
    <property type="match status" value="2"/>
</dbReference>
<organism evidence="5 6">
    <name type="scientific">Tetragenococcus muriaticus PMC-11-5</name>
    <dbReference type="NCBI Taxonomy" id="1302649"/>
    <lineage>
        <taxon>Bacteria</taxon>
        <taxon>Bacillati</taxon>
        <taxon>Bacillota</taxon>
        <taxon>Bacilli</taxon>
        <taxon>Lactobacillales</taxon>
        <taxon>Enterococcaceae</taxon>
        <taxon>Tetragenococcus</taxon>
    </lineage>
</organism>
<dbReference type="Gene3D" id="3.40.50.300">
    <property type="entry name" value="P-loop containing nucleotide triphosphate hydrolases"/>
    <property type="match status" value="3"/>
</dbReference>
<dbReference type="AlphaFoldDB" id="A0A091BX66"/>
<dbReference type="CDD" id="cd03221">
    <property type="entry name" value="ABCF_EF-3"/>
    <property type="match status" value="2"/>
</dbReference>
<sequence>MENLTVKLTNIKQNFGAKEVLSIKELSAYENDRIGIIGENGQGKSTLLQIIYGDLTPEGTVQKEIEFNYFPQIAEIDELFHIDTLDWELVSQFGIPKNNVQTFSGGEKSKFRLAQILSTYQMGLLLDEPTTHLDQRSVKKLVEELRYYYGTLLFVSHDRYFLNQLADKIWEVQDGKVAEYEGNYDAYKQQKELEEMEKRRETENYLQEKRHLEAAIAKKKAQAEKANKVSNKKKQQSIRPDRLSSSKQKDTVQKSIQKSAKSMESRLSKLQEVTPNKQKTEIIFPTPQSVEIHNKYPIRGENLTLMAGNKMILNQVDFHFGLGKKIAIIGDNGGGKTTLLDSIVTNKEGIVLSPKVVFSIYRQMDYKLFGEETILSFLMKHTEYPESLVRSILNHLNFAQFELNKPLSALSGGEATRLSIALVFTRSSNVLILDEPTNFIDLSTIEALEKLMTNYKGTVLFTSHDPYFVKEVADEIYMIKNGKLHVASKESI</sequence>
<evidence type="ECO:0000256" key="3">
    <source>
        <dbReference type="SAM" id="MobiDB-lite"/>
    </source>
</evidence>
<name>A0A091BX66_9ENTE</name>
<dbReference type="InterPro" id="IPR003593">
    <property type="entry name" value="AAA+_ATPase"/>
</dbReference>
<dbReference type="InterPro" id="IPR027417">
    <property type="entry name" value="P-loop_NTPase"/>
</dbReference>
<dbReference type="InterPro" id="IPR051309">
    <property type="entry name" value="ABCF_ATPase"/>
</dbReference>
<feature type="region of interest" description="Disordered" evidence="3">
    <location>
        <begin position="221"/>
        <end position="273"/>
    </location>
</feature>
<dbReference type="SUPFAM" id="SSF52540">
    <property type="entry name" value="P-loop containing nucleoside triphosphate hydrolases"/>
    <property type="match status" value="2"/>
</dbReference>
<dbReference type="EC" id="3.6.1.15" evidence="5"/>
<dbReference type="SMART" id="SM00382">
    <property type="entry name" value="AAA"/>
    <property type="match status" value="2"/>
</dbReference>
<dbReference type="EC" id="3.6.1.3" evidence="5"/>
<dbReference type="PANTHER" id="PTHR42855">
    <property type="entry name" value="ABC TRANSPORTER ATP-BINDING SUBUNIT"/>
    <property type="match status" value="1"/>
</dbReference>
<feature type="domain" description="ABC transporter" evidence="4">
    <location>
        <begin position="6"/>
        <end position="199"/>
    </location>
</feature>
<keyword evidence="5" id="KW-0378">Hydrolase</keyword>
<feature type="compositionally biased region" description="Basic and acidic residues" evidence="3">
    <location>
        <begin position="239"/>
        <end position="252"/>
    </location>
</feature>
<dbReference type="Proteomes" id="UP000029380">
    <property type="component" value="Unassembled WGS sequence"/>
</dbReference>
<dbReference type="PROSITE" id="PS00211">
    <property type="entry name" value="ABC_TRANSPORTER_1"/>
    <property type="match status" value="2"/>
</dbReference>
<keyword evidence="2" id="KW-0067">ATP-binding</keyword>
<dbReference type="Pfam" id="PF00005">
    <property type="entry name" value="ABC_tran"/>
    <property type="match status" value="2"/>
</dbReference>
<evidence type="ECO:0000313" key="5">
    <source>
        <dbReference type="EMBL" id="KFN89319.1"/>
    </source>
</evidence>